<evidence type="ECO:0000313" key="2">
    <source>
        <dbReference type="Proteomes" id="UP000076276"/>
    </source>
</evidence>
<reference evidence="1 2" key="1">
    <citation type="submission" date="2016-03" db="EMBL/GenBank/DDBJ databases">
        <title>Acinetobacter genomospecies 28 strain ANC 4149.</title>
        <authorList>
            <person name="Radolfova-Krizova L."/>
            <person name="Nemec A."/>
        </authorList>
    </citation>
    <scope>NUCLEOTIDE SEQUENCE [LARGE SCALE GENOMIC DNA]</scope>
    <source>
        <strain evidence="1 2">ANC 4149</strain>
    </source>
</reference>
<protein>
    <recommendedName>
        <fullName evidence="3">Lipoprotein</fullName>
    </recommendedName>
</protein>
<gene>
    <name evidence="1" type="ORF">AZH43_01740</name>
</gene>
<organism evidence="1 2">
    <name type="scientific">Acinetobacter pragensis</name>
    <dbReference type="NCBI Taxonomy" id="1806892"/>
    <lineage>
        <taxon>Bacteria</taxon>
        <taxon>Pseudomonadati</taxon>
        <taxon>Pseudomonadota</taxon>
        <taxon>Gammaproteobacteria</taxon>
        <taxon>Moraxellales</taxon>
        <taxon>Moraxellaceae</taxon>
        <taxon>Acinetobacter</taxon>
    </lineage>
</organism>
<evidence type="ECO:0000313" key="1">
    <source>
        <dbReference type="EMBL" id="KYQ73035.1"/>
    </source>
</evidence>
<evidence type="ECO:0008006" key="3">
    <source>
        <dbReference type="Google" id="ProtNLM"/>
    </source>
</evidence>
<dbReference type="PROSITE" id="PS51257">
    <property type="entry name" value="PROKAR_LIPOPROTEIN"/>
    <property type="match status" value="1"/>
</dbReference>
<dbReference type="Proteomes" id="UP000076276">
    <property type="component" value="Unassembled WGS sequence"/>
</dbReference>
<keyword evidence="2" id="KW-1185">Reference proteome</keyword>
<comment type="caution">
    <text evidence="1">The sequence shown here is derived from an EMBL/GenBank/DDBJ whole genome shotgun (WGS) entry which is preliminary data.</text>
</comment>
<proteinExistence type="predicted"/>
<dbReference type="EMBL" id="LUAW01000012">
    <property type="protein sequence ID" value="KYQ73035.1"/>
    <property type="molecule type" value="Genomic_DNA"/>
</dbReference>
<sequence>MKILIGFILGLLSACAVWYSLPQLHRYLPNLPMPTARNDNAYSHEPNGKILQSLDYVSGEEFASTEGNEALLYQLKNKCKLTLSAFGESHQYKISFYFHQGKIQSAFLT</sequence>
<accession>A0A151Y4S7</accession>
<dbReference type="RefSeq" id="WP_227509783.1">
    <property type="nucleotide sequence ID" value="NZ_CBCSIK010000005.1"/>
</dbReference>
<dbReference type="AlphaFoldDB" id="A0A151Y4S7"/>
<name>A0A151Y4S7_9GAMM</name>